<dbReference type="STRING" id="1398.AB434_2249"/>
<evidence type="ECO:0000313" key="6">
    <source>
        <dbReference type="EMBL" id="MDL5040149.1"/>
    </source>
</evidence>
<dbReference type="InterPro" id="IPR025428">
    <property type="entry name" value="Spore_YhaL"/>
</dbReference>
<dbReference type="Proteomes" id="UP001223084">
    <property type="component" value="Unassembled WGS sequence"/>
</dbReference>
<evidence type="ECO:0000256" key="1">
    <source>
        <dbReference type="SAM" id="Phobius"/>
    </source>
</evidence>
<dbReference type="Proteomes" id="UP000070376">
    <property type="component" value="Unassembled WGS sequence"/>
</dbReference>
<organism evidence="5 10">
    <name type="scientific">Heyndrickxia coagulans</name>
    <name type="common">Weizmannia coagulans</name>
    <dbReference type="NCBI Taxonomy" id="1398"/>
    <lineage>
        <taxon>Bacteria</taxon>
        <taxon>Bacillati</taxon>
        <taxon>Bacillota</taxon>
        <taxon>Bacilli</taxon>
        <taxon>Bacillales</taxon>
        <taxon>Bacillaceae</taxon>
        <taxon>Heyndrickxia</taxon>
    </lineage>
</organism>
<reference evidence="7" key="2">
    <citation type="submission" date="2015-01" db="EMBL/GenBank/DDBJ databases">
        <title>Comparative genome analysis of Bacillus coagulans HM-08, Clostridium butyricum HM-68, Bacillus subtilis HM-66 and Bacillus paralicheniformis BL-09.</title>
        <authorList>
            <person name="Zhang H."/>
        </authorList>
    </citation>
    <scope>NUCLEOTIDE SEQUENCE [LARGE SCALE GENOMIC DNA]</scope>
    <source>
        <strain evidence="7">HM-08</strain>
    </source>
</reference>
<dbReference type="EMBL" id="LQYG01000042">
    <property type="protein sequence ID" value="KYC63017.1"/>
    <property type="molecule type" value="Genomic_DNA"/>
</dbReference>
<evidence type="ECO:0000313" key="10">
    <source>
        <dbReference type="Proteomes" id="UP000075304"/>
    </source>
</evidence>
<dbReference type="Pfam" id="PF14147">
    <property type="entry name" value="Spore_YhaL"/>
    <property type="match status" value="1"/>
</dbReference>
<evidence type="ECO:0000313" key="3">
    <source>
        <dbReference type="EMBL" id="KWZ81617.1"/>
    </source>
</evidence>
<dbReference type="EMBL" id="CP010525">
    <property type="protein sequence ID" value="AJO23861.1"/>
    <property type="molecule type" value="Genomic_DNA"/>
</dbReference>
<dbReference type="GeneID" id="93260523"/>
<dbReference type="PATRIC" id="fig|1398.18.peg.3032"/>
<accession>A0A0C5CAI5</accession>
<protein>
    <submittedName>
        <fullName evidence="6">Sporulation YhaL family protein</fullName>
    </submittedName>
</protein>
<evidence type="ECO:0000313" key="7">
    <source>
        <dbReference type="Proteomes" id="UP000032024"/>
    </source>
</evidence>
<dbReference type="OMA" id="LPWWIYL"/>
<dbReference type="AlphaFoldDB" id="A0A0C5CAI5"/>
<dbReference type="EMBL" id="JASUZX010000001">
    <property type="protein sequence ID" value="MDL5040149.1"/>
    <property type="molecule type" value="Genomic_DNA"/>
</dbReference>
<dbReference type="EMBL" id="LRPN01000070">
    <property type="protein sequence ID" value="KWZ81617.1"/>
    <property type="molecule type" value="Genomic_DNA"/>
</dbReference>
<evidence type="ECO:0000313" key="8">
    <source>
        <dbReference type="Proteomes" id="UP000070376"/>
    </source>
</evidence>
<reference evidence="9 10" key="3">
    <citation type="submission" date="2016-01" db="EMBL/GenBank/DDBJ databases">
        <title>Genome Sequences of Twelve Sporeforming Bacillus Species Isolated from Foods.</title>
        <authorList>
            <person name="Berendsen E.M."/>
            <person name="Wells-Bennik M.H."/>
            <person name="Krawcyk A.O."/>
            <person name="De Jong A."/>
            <person name="Holsappel S."/>
            <person name="Eijlander R.T."/>
            <person name="Kuipers O.P."/>
        </authorList>
    </citation>
    <scope>NUCLEOTIDE SEQUENCE [LARGE SCALE GENOMIC DNA]</scope>
    <source>
        <strain evidence="4 9">B4098</strain>
        <strain evidence="5 10">B4099</strain>
    </source>
</reference>
<dbReference type="Proteomes" id="UP000032024">
    <property type="component" value="Chromosome"/>
</dbReference>
<gene>
    <name evidence="4" type="ORF">B4098_0423</name>
    <name evidence="5" type="ORF">B4099_0530</name>
    <name evidence="3" type="ORF">HMPREF3213_01934</name>
    <name evidence="6" type="ORF">QN341_03490</name>
    <name evidence="2" type="ORF">SB48_HM08orf04897</name>
</gene>
<evidence type="ECO:0000313" key="2">
    <source>
        <dbReference type="EMBL" id="AJO23861.1"/>
    </source>
</evidence>
<reference evidence="2" key="1">
    <citation type="submission" date="2015-01" db="EMBL/GenBank/DDBJ databases">
        <title>Comparative genome analysis of Bacillus coagulans HM-08, Clostridium butyricum HM-68, Bacillus subtilis HM-66 and Bacillus licheniformis BL-09.</title>
        <authorList>
            <person name="Zhang H."/>
        </authorList>
    </citation>
    <scope>NUCLEOTIDE SEQUENCE [LARGE SCALE GENOMIC DNA]</scope>
    <source>
        <strain evidence="2">HM-08</strain>
    </source>
</reference>
<feature type="transmembrane region" description="Helical" evidence="1">
    <location>
        <begin position="6"/>
        <end position="22"/>
    </location>
</feature>
<keyword evidence="1" id="KW-0472">Membrane</keyword>
<reference evidence="8" key="4">
    <citation type="submission" date="2016-01" db="EMBL/GenBank/DDBJ databases">
        <authorList>
            <person name="Mitreva M."/>
            <person name="Pepin K.H."/>
            <person name="Mihindukulasuriya K.A."/>
            <person name="Fulton R."/>
            <person name="Fronick C."/>
            <person name="O'Laughlin M."/>
            <person name="Miner T."/>
            <person name="Herter B."/>
            <person name="Rosa B.A."/>
            <person name="Cordes M."/>
            <person name="Tomlinson C."/>
            <person name="Wollam A."/>
            <person name="Palsikar V.B."/>
            <person name="Mardis E.R."/>
            <person name="Wilson R.K."/>
        </authorList>
    </citation>
    <scope>NUCLEOTIDE SEQUENCE [LARGE SCALE GENOMIC DNA]</scope>
    <source>
        <strain evidence="8">GED7749B</strain>
    </source>
</reference>
<keyword evidence="7" id="KW-1185">Reference proteome</keyword>
<dbReference type="Proteomes" id="UP000075288">
    <property type="component" value="Unassembled WGS sequence"/>
</dbReference>
<keyword evidence="1" id="KW-1133">Transmembrane helix</keyword>
<evidence type="ECO:0000313" key="4">
    <source>
        <dbReference type="EMBL" id="KYC63017.1"/>
    </source>
</evidence>
<proteinExistence type="predicted"/>
<keyword evidence="1" id="KW-0812">Transmembrane</keyword>
<dbReference type="EMBL" id="LQYI01000101">
    <property type="protein sequence ID" value="KYC64338.1"/>
    <property type="molecule type" value="Genomic_DNA"/>
</dbReference>
<evidence type="ECO:0000313" key="5">
    <source>
        <dbReference type="EMBL" id="KYC64338.1"/>
    </source>
</evidence>
<dbReference type="Proteomes" id="UP000075304">
    <property type="component" value="Unassembled WGS sequence"/>
</dbReference>
<name>A0A0C5CAI5_HEYCO</name>
<reference evidence="3" key="5">
    <citation type="submission" date="2016-01" db="EMBL/GenBank/DDBJ databases">
        <authorList>
            <person name="Oliw E.H."/>
        </authorList>
    </citation>
    <scope>NUCLEOTIDE SEQUENCE [LARGE SCALE GENOMIC DNA]</scope>
    <source>
        <strain evidence="3">GED7749B</strain>
    </source>
</reference>
<dbReference type="RefSeq" id="WP_013858718.1">
    <property type="nucleotide sequence ID" value="NZ_CABJCT010000028.1"/>
</dbReference>
<sequence>MDFPIWIYFVVAGIVICAFMAVKTAREEHEQEQEWIEKEGEVFIERMHKEKELRSGEAEKAHEA</sequence>
<evidence type="ECO:0000313" key="9">
    <source>
        <dbReference type="Proteomes" id="UP000075288"/>
    </source>
</evidence>
<reference evidence="6" key="6">
    <citation type="submission" date="2023-06" db="EMBL/GenBank/DDBJ databases">
        <title>Probiogenomic evaluation and L lactic producing Weizmannia coaggulans BKMTCR2-2 from tree bark.</title>
        <authorList>
            <person name="Mahittikon J."/>
            <person name="Tanasupawat S."/>
        </authorList>
    </citation>
    <scope>NUCLEOTIDE SEQUENCE</scope>
    <source>
        <strain evidence="6">BKMTCR2-2</strain>
    </source>
</reference>